<dbReference type="EMBL" id="JAWQEG010006504">
    <property type="protein sequence ID" value="KAK3854635.1"/>
    <property type="molecule type" value="Genomic_DNA"/>
</dbReference>
<gene>
    <name evidence="1" type="ORF">Pcinc_038899</name>
</gene>
<proteinExistence type="predicted"/>
<organism evidence="1 2">
    <name type="scientific">Petrolisthes cinctipes</name>
    <name type="common">Flat porcelain crab</name>
    <dbReference type="NCBI Taxonomy" id="88211"/>
    <lineage>
        <taxon>Eukaryota</taxon>
        <taxon>Metazoa</taxon>
        <taxon>Ecdysozoa</taxon>
        <taxon>Arthropoda</taxon>
        <taxon>Crustacea</taxon>
        <taxon>Multicrustacea</taxon>
        <taxon>Malacostraca</taxon>
        <taxon>Eumalacostraca</taxon>
        <taxon>Eucarida</taxon>
        <taxon>Decapoda</taxon>
        <taxon>Pleocyemata</taxon>
        <taxon>Anomura</taxon>
        <taxon>Galatheoidea</taxon>
        <taxon>Porcellanidae</taxon>
        <taxon>Petrolisthes</taxon>
    </lineage>
</organism>
<keyword evidence="2" id="KW-1185">Reference proteome</keyword>
<reference evidence="1" key="1">
    <citation type="submission" date="2023-10" db="EMBL/GenBank/DDBJ databases">
        <title>Genome assemblies of two species of porcelain crab, Petrolisthes cinctipes and Petrolisthes manimaculis (Anomura: Porcellanidae).</title>
        <authorList>
            <person name="Angst P."/>
        </authorList>
    </citation>
    <scope>NUCLEOTIDE SEQUENCE</scope>
    <source>
        <strain evidence="1">PB745_01</strain>
        <tissue evidence="1">Gill</tissue>
    </source>
</reference>
<dbReference type="Proteomes" id="UP001286313">
    <property type="component" value="Unassembled WGS sequence"/>
</dbReference>
<sequence>MGPRYNECPFSSDTQLTPTYLAAIRQDIVVLYSNESEAVDGGGGDGGDGGWARAVAEGMLGRGRDAGWTGQLWVLETFLTVRPAVHVFTRPHQDSRGSYCVAFVILAPLDRVARALTPIQRGVWFVGSNKYLLVYPGSNILVTSASLSSHPLLGEDCGLYFGFLQILSVFS</sequence>
<dbReference type="AlphaFoldDB" id="A0AAE1BTF8"/>
<accession>A0AAE1BTF8</accession>
<name>A0AAE1BTF8_PETCI</name>
<evidence type="ECO:0000313" key="1">
    <source>
        <dbReference type="EMBL" id="KAK3854635.1"/>
    </source>
</evidence>
<protein>
    <submittedName>
        <fullName evidence="1">Uncharacterized protein</fullName>
    </submittedName>
</protein>
<evidence type="ECO:0000313" key="2">
    <source>
        <dbReference type="Proteomes" id="UP001286313"/>
    </source>
</evidence>
<comment type="caution">
    <text evidence="1">The sequence shown here is derived from an EMBL/GenBank/DDBJ whole genome shotgun (WGS) entry which is preliminary data.</text>
</comment>